<proteinExistence type="predicted"/>
<dbReference type="RefSeq" id="WP_373314324.1">
    <property type="nucleotide sequence ID" value="NZ_BOVK01000013.1"/>
</dbReference>
<feature type="domain" description="Rhamnogalacturonan lyase family 11 C-terminal" evidence="1">
    <location>
        <begin position="16"/>
        <end position="85"/>
    </location>
</feature>
<dbReference type="EMBL" id="BOVK01000013">
    <property type="protein sequence ID" value="GIQ68176.1"/>
    <property type="molecule type" value="Genomic_DNA"/>
</dbReference>
<dbReference type="InterPro" id="IPR049366">
    <property type="entry name" value="RGL11_C"/>
</dbReference>
<reference evidence="2" key="1">
    <citation type="submission" date="2021-04" db="EMBL/GenBank/DDBJ databases">
        <title>Draft genome sequence of Xylanibacillus composti strain K13.</title>
        <authorList>
            <person name="Uke A."/>
            <person name="Chhe C."/>
            <person name="Baramee S."/>
            <person name="Kosugi A."/>
        </authorList>
    </citation>
    <scope>NUCLEOTIDE SEQUENCE</scope>
    <source>
        <strain evidence="2">K13</strain>
    </source>
</reference>
<protein>
    <recommendedName>
        <fullName evidence="1">Rhamnogalacturonan lyase family 11 C-terminal domain-containing protein</fullName>
    </recommendedName>
</protein>
<evidence type="ECO:0000259" key="1">
    <source>
        <dbReference type="Pfam" id="PF21348"/>
    </source>
</evidence>
<dbReference type="Proteomes" id="UP000677918">
    <property type="component" value="Unassembled WGS sequence"/>
</dbReference>
<name>A0A8J4H238_9BACL</name>
<gene>
    <name evidence="2" type="ORF">XYCOK13_10000</name>
</gene>
<dbReference type="AlphaFoldDB" id="A0A8J4H238"/>
<keyword evidence="3" id="KW-1185">Reference proteome</keyword>
<accession>A0A8J4H238</accession>
<organism evidence="2 3">
    <name type="scientific">Xylanibacillus composti</name>
    <dbReference type="NCBI Taxonomy" id="1572762"/>
    <lineage>
        <taxon>Bacteria</taxon>
        <taxon>Bacillati</taxon>
        <taxon>Bacillota</taxon>
        <taxon>Bacilli</taxon>
        <taxon>Bacillales</taxon>
        <taxon>Paenibacillaceae</taxon>
        <taxon>Xylanibacillus</taxon>
    </lineage>
</organism>
<evidence type="ECO:0000313" key="3">
    <source>
        <dbReference type="Proteomes" id="UP000677918"/>
    </source>
</evidence>
<sequence length="90" mass="10128">MNCWERKICYNINENACRAGAELWASNGVGLLTVTGQLISNTIPNSINFGIWWDVKLLRELLDHTGGTGKIDKWNYDNGGSNQTLAYRRP</sequence>
<evidence type="ECO:0000313" key="2">
    <source>
        <dbReference type="EMBL" id="GIQ68176.1"/>
    </source>
</evidence>
<dbReference type="Pfam" id="PF21348">
    <property type="entry name" value="RGL11_C"/>
    <property type="match status" value="1"/>
</dbReference>
<comment type="caution">
    <text evidence="2">The sequence shown here is derived from an EMBL/GenBank/DDBJ whole genome shotgun (WGS) entry which is preliminary data.</text>
</comment>